<dbReference type="EMBL" id="BMKE01000012">
    <property type="protein sequence ID" value="GGB44235.1"/>
    <property type="molecule type" value="Genomic_DNA"/>
</dbReference>
<dbReference type="Proteomes" id="UP000646152">
    <property type="component" value="Unassembled WGS sequence"/>
</dbReference>
<organism evidence="1 2">
    <name type="scientific">Oceanisphaera marina</name>
    <dbReference type="NCBI Taxonomy" id="2017550"/>
    <lineage>
        <taxon>Bacteria</taxon>
        <taxon>Pseudomonadati</taxon>
        <taxon>Pseudomonadota</taxon>
        <taxon>Gammaproteobacteria</taxon>
        <taxon>Aeromonadales</taxon>
        <taxon>Aeromonadaceae</taxon>
        <taxon>Oceanisphaera</taxon>
    </lineage>
</organism>
<accession>A0ABQ1IL02</accession>
<name>A0ABQ1IL02_9GAMM</name>
<evidence type="ECO:0000313" key="2">
    <source>
        <dbReference type="Proteomes" id="UP000646152"/>
    </source>
</evidence>
<protein>
    <submittedName>
        <fullName evidence="1">Uncharacterized protein</fullName>
    </submittedName>
</protein>
<proteinExistence type="predicted"/>
<comment type="caution">
    <text evidence="1">The sequence shown here is derived from an EMBL/GenBank/DDBJ whole genome shotgun (WGS) entry which is preliminary data.</text>
</comment>
<sequence>MLTGVNGVRIDGGKWLAPEETGCRLPVQNNIRKYDLKVIAQYDTGQGLGGITHLADDGAVLGVTT</sequence>
<keyword evidence="2" id="KW-1185">Reference proteome</keyword>
<reference evidence="2" key="1">
    <citation type="journal article" date="2019" name="Int. J. Syst. Evol. Microbiol.">
        <title>The Global Catalogue of Microorganisms (GCM) 10K type strain sequencing project: providing services to taxonomists for standard genome sequencing and annotation.</title>
        <authorList>
            <consortium name="The Broad Institute Genomics Platform"/>
            <consortium name="The Broad Institute Genome Sequencing Center for Infectious Disease"/>
            <person name="Wu L."/>
            <person name="Ma J."/>
        </authorList>
    </citation>
    <scope>NUCLEOTIDE SEQUENCE [LARGE SCALE GENOMIC DNA]</scope>
    <source>
        <strain evidence="2">CGMCC 1.15923</strain>
    </source>
</reference>
<gene>
    <name evidence="1" type="ORF">GCM10011502_16920</name>
</gene>
<evidence type="ECO:0000313" key="1">
    <source>
        <dbReference type="EMBL" id="GGB44235.1"/>
    </source>
</evidence>